<dbReference type="Proteomes" id="UP000026915">
    <property type="component" value="Chromosome 3"/>
</dbReference>
<evidence type="ECO:0000313" key="5">
    <source>
        <dbReference type="Proteomes" id="UP000026915"/>
    </source>
</evidence>
<accession>A0A061GE03</accession>
<keyword evidence="1" id="KW-0175">Coiled coil</keyword>
<gene>
    <name evidence="4" type="ORF">TCM_016627</name>
</gene>
<evidence type="ECO:0000256" key="1">
    <source>
        <dbReference type="SAM" id="Coils"/>
    </source>
</evidence>
<dbReference type="OMA" id="HMERNSH"/>
<keyword evidence="3" id="KW-0472">Membrane</keyword>
<sequence>MSEENLEEWDASFLEELIQVEELALSSSSVTQNNPPSSSYLRPLPPPSDEPLHFPPPSRIDSLSYSPPRELSQRTADVGGAFTSNGVVAKSATPSTPVRCVRGSDNAKDLEIERLKKELGRVSKQLANLEHECFKLKKERNKEDQLTFADSRNEVKVANFHGSRIANLEHGIPVAEHHGVRQELPNAKAFDDQIGLHTAKSSCKAIGVQADLNTCLDLSKKLQDIWGLPSDQQFGRNLISKLFAVCSKDINVLFGFISISSPSKTMEPLAVKSSVDMALQHSMQPFHSSEAAKVSRFYSALTKIGNGMSQLEALFESLFDLCSVENVVIVYSSLCILYVLLKHLLTFERKSEGSFCQYALSDIALYFTFPFIYCLLFIMLEMLYALVKCTLIRDNFLAECLHSGSSIDDIFGCETRGRDCVGMDGTYGSCMPTGVRPSEAETLCKKGHCSTGSSLLFSCINWIYLFESMHHIVMKSSEECVRLKAVSIMNVILMRTDAYTDREKFGLIQVFGSISQLLRKEAGLLAQKEAVHTLHLLLNCPKLVVTFCCGCTVAAGADTDKENTAAFQEFTLILQGLADCIACSGNSLQALELRKNAITLLAFIASSGKFGFEILVNYKLSGEANFLTLILQLLVSEIDLEASVYPESGETFRARTLLIREVLILLNRLVSNPVHSATVLRLLTNSRDMVSLTIDVANRLSRKEPKRRHSDSITKQMRESEIVDLGQIFKRRVSTYLGE</sequence>
<dbReference type="GO" id="GO:0010332">
    <property type="term" value="P:response to gamma radiation"/>
    <property type="evidence" value="ECO:0007669"/>
    <property type="project" value="EnsemblPlants"/>
</dbReference>
<feature type="coiled-coil region" evidence="1">
    <location>
        <begin position="112"/>
        <end position="146"/>
    </location>
</feature>
<dbReference type="GO" id="GO:0005634">
    <property type="term" value="C:nucleus"/>
    <property type="evidence" value="ECO:0007669"/>
    <property type="project" value="EnsemblPlants"/>
</dbReference>
<keyword evidence="3" id="KW-1133">Transmembrane helix</keyword>
<feature type="transmembrane region" description="Helical" evidence="3">
    <location>
        <begin position="365"/>
        <end position="387"/>
    </location>
</feature>
<dbReference type="Gramene" id="EOY25254">
    <property type="protein sequence ID" value="EOY25254"/>
    <property type="gene ID" value="TCM_016627"/>
</dbReference>
<dbReference type="InParanoid" id="A0A061GE03"/>
<feature type="transmembrane region" description="Helical" evidence="3">
    <location>
        <begin position="327"/>
        <end position="345"/>
    </location>
</feature>
<dbReference type="HOGENOM" id="CLU_020186_0_0_1"/>
<dbReference type="InterPro" id="IPR044952">
    <property type="entry name" value="SUV2"/>
</dbReference>
<keyword evidence="5" id="KW-1185">Reference proteome</keyword>
<evidence type="ECO:0000256" key="3">
    <source>
        <dbReference type="SAM" id="Phobius"/>
    </source>
</evidence>
<dbReference type="GO" id="GO:0046983">
    <property type="term" value="F:protein dimerization activity"/>
    <property type="evidence" value="ECO:0007669"/>
    <property type="project" value="EnsemblPlants"/>
</dbReference>
<dbReference type="PANTHER" id="PTHR35761:SF1">
    <property type="entry name" value="PROTEIN SENSITIVE TO UV 2"/>
    <property type="match status" value="1"/>
</dbReference>
<organism evidence="4 5">
    <name type="scientific">Theobroma cacao</name>
    <name type="common">Cacao</name>
    <name type="synonym">Cocoa</name>
    <dbReference type="NCBI Taxonomy" id="3641"/>
    <lineage>
        <taxon>Eukaryota</taxon>
        <taxon>Viridiplantae</taxon>
        <taxon>Streptophyta</taxon>
        <taxon>Embryophyta</taxon>
        <taxon>Tracheophyta</taxon>
        <taxon>Spermatophyta</taxon>
        <taxon>Magnoliopsida</taxon>
        <taxon>eudicotyledons</taxon>
        <taxon>Gunneridae</taxon>
        <taxon>Pentapetalae</taxon>
        <taxon>rosids</taxon>
        <taxon>malvids</taxon>
        <taxon>Malvales</taxon>
        <taxon>Malvaceae</taxon>
        <taxon>Byttnerioideae</taxon>
        <taxon>Theobroma</taxon>
    </lineage>
</organism>
<dbReference type="GO" id="GO:1902751">
    <property type="term" value="P:positive regulation of cell cycle G2/M phase transition"/>
    <property type="evidence" value="ECO:0007669"/>
    <property type="project" value="EnsemblPlants"/>
</dbReference>
<dbReference type="eggNOG" id="ENOG502QR7S">
    <property type="taxonomic scope" value="Eukaryota"/>
</dbReference>
<protein>
    <submittedName>
        <fullName evidence="4">Dimerizations, putative</fullName>
    </submittedName>
</protein>
<dbReference type="GO" id="GO:0006974">
    <property type="term" value="P:DNA damage response"/>
    <property type="evidence" value="ECO:0007669"/>
    <property type="project" value="EnsemblPlants"/>
</dbReference>
<evidence type="ECO:0000256" key="2">
    <source>
        <dbReference type="SAM" id="MobiDB-lite"/>
    </source>
</evidence>
<dbReference type="GO" id="GO:0010044">
    <property type="term" value="P:response to aluminum ion"/>
    <property type="evidence" value="ECO:0007669"/>
    <property type="project" value="EnsemblPlants"/>
</dbReference>
<feature type="compositionally biased region" description="Pro residues" evidence="2">
    <location>
        <begin position="43"/>
        <end position="58"/>
    </location>
</feature>
<feature type="region of interest" description="Disordered" evidence="2">
    <location>
        <begin position="25"/>
        <end position="74"/>
    </location>
</feature>
<reference evidence="4 5" key="1">
    <citation type="journal article" date="2013" name="Genome Biol.">
        <title>The genome sequence of the most widely cultivated cacao type and its use to identify candidate genes regulating pod color.</title>
        <authorList>
            <person name="Motamayor J.C."/>
            <person name="Mockaitis K."/>
            <person name="Schmutz J."/>
            <person name="Haiminen N."/>
            <person name="Iii D.L."/>
            <person name="Cornejo O."/>
            <person name="Findley S.D."/>
            <person name="Zheng P."/>
            <person name="Utro F."/>
            <person name="Royaert S."/>
            <person name="Saski C."/>
            <person name="Jenkins J."/>
            <person name="Podicheti R."/>
            <person name="Zhao M."/>
            <person name="Scheffler B.E."/>
            <person name="Stack J.C."/>
            <person name="Feltus F.A."/>
            <person name="Mustiga G.M."/>
            <person name="Amores F."/>
            <person name="Phillips W."/>
            <person name="Marelli J.P."/>
            <person name="May G.D."/>
            <person name="Shapiro H."/>
            <person name="Ma J."/>
            <person name="Bustamante C.D."/>
            <person name="Schnell R.J."/>
            <person name="Main D."/>
            <person name="Gilbert D."/>
            <person name="Parida L."/>
            <person name="Kuhn D.N."/>
        </authorList>
    </citation>
    <scope>NUCLEOTIDE SEQUENCE [LARGE SCALE GENOMIC DNA]</scope>
    <source>
        <strain evidence="5">cv. Matina 1-6</strain>
    </source>
</reference>
<evidence type="ECO:0000313" key="4">
    <source>
        <dbReference type="EMBL" id="EOY25254.1"/>
    </source>
</evidence>
<dbReference type="GO" id="GO:0072718">
    <property type="term" value="P:response to cisplatin"/>
    <property type="evidence" value="ECO:0007669"/>
    <property type="project" value="EnsemblPlants"/>
</dbReference>
<dbReference type="STRING" id="3641.A0A061GE03"/>
<dbReference type="EMBL" id="CM001881">
    <property type="protein sequence ID" value="EOY25254.1"/>
    <property type="molecule type" value="Genomic_DNA"/>
</dbReference>
<keyword evidence="3" id="KW-0812">Transmembrane</keyword>
<dbReference type="GO" id="GO:0072710">
    <property type="term" value="P:response to hydroxyurea"/>
    <property type="evidence" value="ECO:0007669"/>
    <property type="project" value="EnsemblPlants"/>
</dbReference>
<dbReference type="AlphaFoldDB" id="A0A061GE03"/>
<feature type="compositionally biased region" description="Polar residues" evidence="2">
    <location>
        <begin position="25"/>
        <end position="34"/>
    </location>
</feature>
<dbReference type="PANTHER" id="PTHR35761">
    <property type="entry name" value="ATR INTERACTING PROTEIN"/>
    <property type="match status" value="1"/>
</dbReference>
<dbReference type="GO" id="GO:0005737">
    <property type="term" value="C:cytoplasm"/>
    <property type="evidence" value="ECO:0007669"/>
    <property type="project" value="EnsemblPlants"/>
</dbReference>
<name>A0A061GE03_THECC</name>
<dbReference type="FunCoup" id="A0A061GE03">
    <property type="interactions" value="597"/>
</dbReference>
<dbReference type="GO" id="GO:0010224">
    <property type="term" value="P:response to UV-B"/>
    <property type="evidence" value="ECO:0007669"/>
    <property type="project" value="EnsemblPlants"/>
</dbReference>
<proteinExistence type="predicted"/>